<evidence type="ECO:0000256" key="8">
    <source>
        <dbReference type="ARBA" id="ARBA00022777"/>
    </source>
</evidence>
<evidence type="ECO:0000259" key="12">
    <source>
        <dbReference type="PROSITE" id="PS50885"/>
    </source>
</evidence>
<keyword evidence="4" id="KW-1003">Cell membrane</keyword>
<dbReference type="PROSITE" id="PS50109">
    <property type="entry name" value="HIS_KIN"/>
    <property type="match status" value="1"/>
</dbReference>
<dbReference type="GO" id="GO:0005886">
    <property type="term" value="C:plasma membrane"/>
    <property type="evidence" value="ECO:0007669"/>
    <property type="project" value="UniProtKB-SubCell"/>
</dbReference>
<accession>A0A085K330</accession>
<dbReference type="EC" id="2.7.13.3" evidence="3"/>
<dbReference type="SUPFAM" id="SSF55874">
    <property type="entry name" value="ATPase domain of HSP90 chaperone/DNA topoisomerase II/histidine kinase"/>
    <property type="match status" value="1"/>
</dbReference>
<reference evidence="14 21" key="2">
    <citation type="submission" date="2017-04" db="EMBL/GenBank/DDBJ databases">
        <title>Characterization, genome and methylation analysis of a phthalic acid esters degrading strain Sphingobium yanoikuyae SHJ.</title>
        <authorList>
            <person name="Feng L."/>
        </authorList>
    </citation>
    <scope>NUCLEOTIDE SEQUENCE [LARGE SCALE GENOMIC DNA]</scope>
    <source>
        <strain evidence="14 21">SHJ</strain>
    </source>
</reference>
<organism evidence="16 20">
    <name type="scientific">Sphingobium yanoikuyae</name>
    <name type="common">Sphingomonas yanoikuyae</name>
    <dbReference type="NCBI Taxonomy" id="13690"/>
    <lineage>
        <taxon>Bacteria</taxon>
        <taxon>Pseudomonadati</taxon>
        <taxon>Pseudomonadota</taxon>
        <taxon>Alphaproteobacteria</taxon>
        <taxon>Sphingomonadales</taxon>
        <taxon>Sphingomonadaceae</taxon>
        <taxon>Sphingobium</taxon>
    </lineage>
</organism>
<evidence type="ECO:0000256" key="1">
    <source>
        <dbReference type="ARBA" id="ARBA00000085"/>
    </source>
</evidence>
<feature type="domain" description="HAMP" evidence="12">
    <location>
        <begin position="181"/>
        <end position="232"/>
    </location>
</feature>
<evidence type="ECO:0000259" key="11">
    <source>
        <dbReference type="PROSITE" id="PS50109"/>
    </source>
</evidence>
<keyword evidence="8 16" id="KW-0418">Kinase</keyword>
<evidence type="ECO:0000256" key="9">
    <source>
        <dbReference type="ARBA" id="ARBA00022840"/>
    </source>
</evidence>
<evidence type="ECO:0000313" key="25">
    <source>
        <dbReference type="Proteomes" id="UP000515377"/>
    </source>
</evidence>
<dbReference type="Pfam" id="PF00672">
    <property type="entry name" value="HAMP"/>
    <property type="match status" value="1"/>
</dbReference>
<evidence type="ECO:0000313" key="14">
    <source>
        <dbReference type="EMBL" id="ATP18595.1"/>
    </source>
</evidence>
<proteinExistence type="predicted"/>
<evidence type="ECO:0000313" key="13">
    <source>
        <dbReference type="EMBL" id="ATI78929.1"/>
    </source>
</evidence>
<reference evidence="18 24" key="5">
    <citation type="submission" date="2020-04" db="EMBL/GenBank/DDBJ databases">
        <title>The Whole Genome Analysis of High salt-tolerant Sphingobium yanoikuyae YC-XJ2 with Aryl organophosphorus flame retardants (aryl-OPFRs)-degrading capacity and characteristics of Related phosphotriesterase.</title>
        <authorList>
            <person name="Li X."/>
        </authorList>
    </citation>
    <scope>NUCLEOTIDE SEQUENCE [LARGE SCALE GENOMIC DNA]</scope>
    <source>
        <strain evidence="18 24">YC-XJ2</strain>
    </source>
</reference>
<evidence type="ECO:0000256" key="7">
    <source>
        <dbReference type="ARBA" id="ARBA00022741"/>
    </source>
</evidence>
<evidence type="ECO:0000256" key="2">
    <source>
        <dbReference type="ARBA" id="ARBA00004651"/>
    </source>
</evidence>
<evidence type="ECO:0000256" key="10">
    <source>
        <dbReference type="SAM" id="Phobius"/>
    </source>
</evidence>
<dbReference type="EMBL" id="CP020925">
    <property type="protein sequence ID" value="ATP18595.1"/>
    <property type="molecule type" value="Genomic_DNA"/>
</dbReference>
<feature type="transmembrane region" description="Helical" evidence="10">
    <location>
        <begin position="12"/>
        <end position="35"/>
    </location>
</feature>
<evidence type="ECO:0000313" key="21">
    <source>
        <dbReference type="Proteomes" id="UP000037029"/>
    </source>
</evidence>
<evidence type="ECO:0000256" key="4">
    <source>
        <dbReference type="ARBA" id="ARBA00022475"/>
    </source>
</evidence>
<dbReference type="KEGG" id="sya:A6768_02200"/>
<dbReference type="GO" id="GO:0005524">
    <property type="term" value="F:ATP binding"/>
    <property type="evidence" value="ECO:0007669"/>
    <property type="project" value="UniProtKB-KW"/>
</dbReference>
<keyword evidence="6" id="KW-0808">Transferase</keyword>
<dbReference type="SUPFAM" id="SSF47384">
    <property type="entry name" value="Homodimeric domain of signal transducing histidine kinase"/>
    <property type="match status" value="1"/>
</dbReference>
<dbReference type="CDD" id="cd06225">
    <property type="entry name" value="HAMP"/>
    <property type="match status" value="1"/>
</dbReference>
<reference evidence="13 22" key="3">
    <citation type="submission" date="2017-10" db="EMBL/GenBank/DDBJ databases">
        <title>Sphingobium yanoikuyae S72.</title>
        <authorList>
            <person name="Sanchez E."/>
            <person name="Bustos P."/>
            <person name="Mendoza P."/>
            <person name="Guo X."/>
            <person name="Mendoza A."/>
        </authorList>
    </citation>
    <scope>NUCLEOTIDE SEQUENCE [LARGE SCALE GENOMIC DNA]</scope>
    <source>
        <strain evidence="13 22">S72</strain>
    </source>
</reference>
<dbReference type="Pfam" id="PF02518">
    <property type="entry name" value="HATPase_c"/>
    <property type="match status" value="1"/>
</dbReference>
<name>A0A085K330_SPHYA</name>
<dbReference type="SMART" id="SM00387">
    <property type="entry name" value="HATPase_c"/>
    <property type="match status" value="1"/>
</dbReference>
<dbReference type="EMBL" id="JAOCKX010000049">
    <property type="protein sequence ID" value="MDH2134127.1"/>
    <property type="molecule type" value="Genomic_DNA"/>
</dbReference>
<dbReference type="Pfam" id="PF17940">
    <property type="entry name" value="TetR_C_31"/>
    <property type="match status" value="1"/>
</dbReference>
<dbReference type="InterPro" id="IPR003661">
    <property type="entry name" value="HisK_dim/P_dom"/>
</dbReference>
<dbReference type="STRING" id="13690.AX777_11075"/>
<reference evidence="15 23" key="4">
    <citation type="submission" date="2018-10" db="EMBL/GenBank/DDBJ databases">
        <title>Characterization and genome analysis of a novel bacterium Sphingobium yanoikuyae SJTF8 capable of degrading PAHs.</title>
        <authorList>
            <person name="Yin C."/>
            <person name="Xiong W."/>
            <person name="Liang R."/>
        </authorList>
    </citation>
    <scope>NUCLEOTIDE SEQUENCE [LARGE SCALE GENOMIC DNA]</scope>
    <source>
        <strain evidence="15 23">SJTF8</strain>
    </source>
</reference>
<evidence type="ECO:0000313" key="18">
    <source>
        <dbReference type="EMBL" id="QJR03450.1"/>
    </source>
</evidence>
<dbReference type="Proteomes" id="UP000502611">
    <property type="component" value="Chromosome"/>
</dbReference>
<evidence type="ECO:0000256" key="3">
    <source>
        <dbReference type="ARBA" id="ARBA00012438"/>
    </source>
</evidence>
<dbReference type="InterPro" id="IPR036097">
    <property type="entry name" value="HisK_dim/P_sf"/>
</dbReference>
<evidence type="ECO:0000313" key="24">
    <source>
        <dbReference type="Proteomes" id="UP000502611"/>
    </source>
</evidence>
<keyword evidence="5" id="KW-0597">Phosphoprotein</keyword>
<dbReference type="GO" id="GO:0000155">
    <property type="term" value="F:phosphorelay sensor kinase activity"/>
    <property type="evidence" value="ECO:0007669"/>
    <property type="project" value="InterPro"/>
</dbReference>
<keyword evidence="10" id="KW-0812">Transmembrane</keyword>
<keyword evidence="10" id="KW-1133">Transmembrane helix</keyword>
<reference evidence="19 25" key="6">
    <citation type="submission" date="2020-07" db="EMBL/GenBank/DDBJ databases">
        <title>Whole genome sequence of Sphingobium yanoikuyae A3.</title>
        <authorList>
            <person name="Han S.-S."/>
        </authorList>
    </citation>
    <scope>NUCLEOTIDE SEQUENCE [LARGE SCALE GENOMIC DNA]</scope>
    <source>
        <strain evidence="19 25">A3</strain>
    </source>
</reference>
<dbReference type="Proteomes" id="UP000028534">
    <property type="component" value="Unassembled WGS sequence"/>
</dbReference>
<protein>
    <recommendedName>
        <fullName evidence="3">histidine kinase</fullName>
        <ecNumber evidence="3">2.7.13.3</ecNumber>
    </recommendedName>
</protein>
<evidence type="ECO:0000256" key="5">
    <source>
        <dbReference type="ARBA" id="ARBA00022553"/>
    </source>
</evidence>
<dbReference type="AlphaFoldDB" id="A0A085K330"/>
<dbReference type="Gene3D" id="3.30.565.10">
    <property type="entry name" value="Histidine kinase-like ATPase, C-terminal domain"/>
    <property type="match status" value="1"/>
</dbReference>
<reference evidence="16 20" key="1">
    <citation type="submission" date="2014-03" db="EMBL/GenBank/DDBJ databases">
        <title>Genome sequence of Sphingobium yanoikuyae B1.</title>
        <authorList>
            <person name="Gan H.M."/>
            <person name="Gan H.Y."/>
            <person name="Savka M.A."/>
        </authorList>
    </citation>
    <scope>NUCLEOTIDE SEQUENCE [LARGE SCALE GENOMIC DNA]</scope>
    <source>
        <strain evidence="16 20">B1</strain>
    </source>
</reference>
<dbReference type="InterPro" id="IPR004358">
    <property type="entry name" value="Sig_transdc_His_kin-like_C"/>
</dbReference>
<keyword evidence="10" id="KW-0472">Membrane</keyword>
<dbReference type="RefSeq" id="WP_010337002.1">
    <property type="nucleotide sequence ID" value="NZ_CAIGKD010000016.1"/>
</dbReference>
<evidence type="ECO:0000313" key="20">
    <source>
        <dbReference type="Proteomes" id="UP000028534"/>
    </source>
</evidence>
<dbReference type="Proteomes" id="UP001162318">
    <property type="component" value="Unassembled WGS sequence"/>
</dbReference>
<evidence type="ECO:0000313" key="23">
    <source>
        <dbReference type="Proteomes" id="UP000280708"/>
    </source>
</evidence>
<dbReference type="eggNOG" id="COG2205">
    <property type="taxonomic scope" value="Bacteria"/>
</dbReference>
<dbReference type="Proteomes" id="UP000219422">
    <property type="component" value="Chromosome"/>
</dbReference>
<dbReference type="PATRIC" id="fig|13690.10.peg.1358"/>
<dbReference type="SMART" id="SM00388">
    <property type="entry name" value="HisKA"/>
    <property type="match status" value="1"/>
</dbReference>
<dbReference type="EMBL" id="CP060122">
    <property type="protein sequence ID" value="QNG46680.1"/>
    <property type="molecule type" value="Genomic_DNA"/>
</dbReference>
<evidence type="ECO:0000313" key="17">
    <source>
        <dbReference type="EMBL" id="MDH2134127.1"/>
    </source>
</evidence>
<dbReference type="InterPro" id="IPR005467">
    <property type="entry name" value="His_kinase_dom"/>
</dbReference>
<dbReference type="EMBL" id="JGVR01000005">
    <property type="protein sequence ID" value="KEZ20110.1"/>
    <property type="molecule type" value="Genomic_DNA"/>
</dbReference>
<feature type="domain" description="Histidine kinase" evidence="11">
    <location>
        <begin position="240"/>
        <end position="439"/>
    </location>
</feature>
<dbReference type="InterPro" id="IPR041583">
    <property type="entry name" value="TetR_C_31"/>
</dbReference>
<keyword evidence="7" id="KW-0547">Nucleotide-binding</keyword>
<dbReference type="GeneID" id="57775641"/>
<dbReference type="InterPro" id="IPR003660">
    <property type="entry name" value="HAMP_dom"/>
</dbReference>
<reference evidence="17" key="7">
    <citation type="submission" date="2022-09" db="EMBL/GenBank/DDBJ databases">
        <title>Intensive care unit water sources are persistently colonized with multi-drug resistant bacteria and are the site of extensive horizontal gene transfer of antibiotic resistance genes.</title>
        <authorList>
            <person name="Diorio-Toth L."/>
        </authorList>
    </citation>
    <scope>NUCLEOTIDE SEQUENCE</scope>
    <source>
        <strain evidence="17">GD03659</strain>
    </source>
</reference>
<comment type="catalytic activity">
    <reaction evidence="1">
        <text>ATP + protein L-histidine = ADP + protein N-phospho-L-histidine.</text>
        <dbReference type="EC" id="2.7.13.3"/>
    </reaction>
</comment>
<dbReference type="PRINTS" id="PR00344">
    <property type="entry name" value="BCTRLSENSOR"/>
</dbReference>
<evidence type="ECO:0000313" key="15">
    <source>
        <dbReference type="EMBL" id="AYO80405.1"/>
    </source>
</evidence>
<dbReference type="Gene3D" id="1.10.287.130">
    <property type="match status" value="1"/>
</dbReference>
<dbReference type="PANTHER" id="PTHR44936">
    <property type="entry name" value="SENSOR PROTEIN CREC"/>
    <property type="match status" value="1"/>
</dbReference>
<dbReference type="EMBL" id="CP033230">
    <property type="protein sequence ID" value="AYO80405.1"/>
    <property type="molecule type" value="Genomic_DNA"/>
</dbReference>
<feature type="transmembrane region" description="Helical" evidence="10">
    <location>
        <begin position="155"/>
        <end position="180"/>
    </location>
</feature>
<dbReference type="EMBL" id="CP053021">
    <property type="protein sequence ID" value="QJR03450.1"/>
    <property type="molecule type" value="Genomic_DNA"/>
</dbReference>
<dbReference type="Proteomes" id="UP000037029">
    <property type="component" value="Chromosome"/>
</dbReference>
<dbReference type="PROSITE" id="PS50885">
    <property type="entry name" value="HAMP"/>
    <property type="match status" value="1"/>
</dbReference>
<evidence type="ECO:0000313" key="19">
    <source>
        <dbReference type="EMBL" id="QNG46680.1"/>
    </source>
</evidence>
<dbReference type="CDD" id="cd00082">
    <property type="entry name" value="HisKA"/>
    <property type="match status" value="1"/>
</dbReference>
<dbReference type="InterPro" id="IPR036890">
    <property type="entry name" value="HATPase_C_sf"/>
</dbReference>
<evidence type="ECO:0000313" key="22">
    <source>
        <dbReference type="Proteomes" id="UP000219422"/>
    </source>
</evidence>
<sequence>MRRQRFSRSLGLVGRIFGILLLTVLLEFVVGTLIYERASHLSLQDDEARRLAEHLVIARKLVAKAPVSQRGGVSAQLTTDRYDIHWTLAAPPPPPLSPELARMRQQIVDWEPSLHESRLWLRLNSPGRSSQINGGLQLADGSWLYFGMHHSGGKWAFTFGRFGLALIPVLALLIAGGVLIRRTLAPLRDLTHATKRIGLAQQVAVAEAGTNDVRNLIRAFNAMQTRIHRLINERTETLAAVGHDMRTPLARLQLRLEAVDDPEIREAMGEDLAEMGEMIESVLAFLGGEKNPEPAVRIDVAVTIATVVDAFQDHGDDVIYDGPDHLEMEVRPLSLRRAVRNLIENALHYGVRARVSVARHDNEVLIRVDDDGPGIPRDRLEEVLKPFHRLDTARQRNTRGMGLGLAIVAKTVEQEGGRLTLANRPEGGLRVEICLYLNRPEAKV</sequence>
<dbReference type="Proteomes" id="UP000280708">
    <property type="component" value="Chromosome"/>
</dbReference>
<dbReference type="PANTHER" id="PTHR44936:SF10">
    <property type="entry name" value="SENSOR PROTEIN RSTB"/>
    <property type="match status" value="1"/>
</dbReference>
<dbReference type="SMART" id="SM00304">
    <property type="entry name" value="HAMP"/>
    <property type="match status" value="1"/>
</dbReference>
<gene>
    <name evidence="13" type="ORF">A6768_02200</name>
    <name evidence="14" type="ORF">BV87_09455</name>
    <name evidence="16" type="ORF">CP98_01315</name>
    <name evidence="15" type="ORF">EBF16_28205</name>
    <name evidence="19" type="ORF">H3V42_03160</name>
    <name evidence="18" type="ORF">HH800_15465</name>
    <name evidence="17" type="ORF">N5J77_23630</name>
</gene>
<dbReference type="EMBL" id="CP023741">
    <property type="protein sequence ID" value="ATI78929.1"/>
    <property type="molecule type" value="Genomic_DNA"/>
</dbReference>
<keyword evidence="9 17" id="KW-0067">ATP-binding</keyword>
<dbReference type="InterPro" id="IPR050980">
    <property type="entry name" value="2C_sensor_his_kinase"/>
</dbReference>
<dbReference type="InterPro" id="IPR003594">
    <property type="entry name" value="HATPase_dom"/>
</dbReference>
<evidence type="ECO:0000313" key="16">
    <source>
        <dbReference type="EMBL" id="KEZ20110.1"/>
    </source>
</evidence>
<comment type="subcellular location">
    <subcellularLocation>
        <location evidence="2">Cell membrane</location>
        <topology evidence="2">Multi-pass membrane protein</topology>
    </subcellularLocation>
</comment>
<dbReference type="Proteomes" id="UP000515377">
    <property type="component" value="Chromosome"/>
</dbReference>
<evidence type="ECO:0000256" key="6">
    <source>
        <dbReference type="ARBA" id="ARBA00022679"/>
    </source>
</evidence>